<dbReference type="EnsemblMetazoa" id="XM_021043566.1">
    <property type="protein sequence ID" value="XP_020899225.1"/>
    <property type="gene ID" value="LOC110237946"/>
</dbReference>
<evidence type="ECO:0000313" key="1">
    <source>
        <dbReference type="EnsemblMetazoa" id="XP_020899225.1"/>
    </source>
</evidence>
<dbReference type="RefSeq" id="XP_020899225.1">
    <property type="nucleotide sequence ID" value="XM_021043566.1"/>
</dbReference>
<dbReference type="InterPro" id="IPR026983">
    <property type="entry name" value="DHC"/>
</dbReference>
<accession>A0A913X5D1</accession>
<dbReference type="GO" id="GO:0030286">
    <property type="term" value="C:dynein complex"/>
    <property type="evidence" value="ECO:0007669"/>
    <property type="project" value="InterPro"/>
</dbReference>
<protein>
    <submittedName>
        <fullName evidence="1">Uncharacterized protein</fullName>
    </submittedName>
</protein>
<sequence>MNDSEDIGGDSSASLGVGKKTSVILPDEIELPTPNVEYKGLTEEETGVLQAALTKSFFCNVSRSMYEHHRLMFATLVFLVLRKDMPQKEIEILLNRGKGLSHGVSLSDFDPTLVKPSWLSADIWDSILALSSFDGALEGICAHIAGDPSAWKQWYNSPTPENQQFPVKEGSKTLKNFDKLLLIRCLRPDRFKSAMRISVIQSLSQTNGKRVISLLTTTVKR</sequence>
<evidence type="ECO:0000313" key="2">
    <source>
        <dbReference type="Proteomes" id="UP000887567"/>
    </source>
</evidence>
<organism evidence="1 2">
    <name type="scientific">Exaiptasia diaphana</name>
    <name type="common">Tropical sea anemone</name>
    <name type="synonym">Aiptasia pulchella</name>
    <dbReference type="NCBI Taxonomy" id="2652724"/>
    <lineage>
        <taxon>Eukaryota</taxon>
        <taxon>Metazoa</taxon>
        <taxon>Cnidaria</taxon>
        <taxon>Anthozoa</taxon>
        <taxon>Hexacorallia</taxon>
        <taxon>Actiniaria</taxon>
        <taxon>Aiptasiidae</taxon>
        <taxon>Exaiptasia</taxon>
    </lineage>
</organism>
<name>A0A913X5D1_EXADI</name>
<keyword evidence="2" id="KW-1185">Reference proteome</keyword>
<dbReference type="PANTHER" id="PTHR45703">
    <property type="entry name" value="DYNEIN HEAVY CHAIN"/>
    <property type="match status" value="1"/>
</dbReference>
<dbReference type="KEGG" id="epa:110237946"/>
<proteinExistence type="predicted"/>
<reference evidence="1" key="1">
    <citation type="submission" date="2022-11" db="UniProtKB">
        <authorList>
            <consortium name="EnsemblMetazoa"/>
        </authorList>
    </citation>
    <scope>IDENTIFICATION</scope>
</reference>
<dbReference type="GO" id="GO:0045505">
    <property type="term" value="F:dynein intermediate chain binding"/>
    <property type="evidence" value="ECO:0007669"/>
    <property type="project" value="InterPro"/>
</dbReference>
<dbReference type="GO" id="GO:0007018">
    <property type="term" value="P:microtubule-based movement"/>
    <property type="evidence" value="ECO:0007669"/>
    <property type="project" value="InterPro"/>
</dbReference>
<dbReference type="GO" id="GO:0051959">
    <property type="term" value="F:dynein light intermediate chain binding"/>
    <property type="evidence" value="ECO:0007669"/>
    <property type="project" value="InterPro"/>
</dbReference>
<dbReference type="GeneID" id="110237946"/>
<dbReference type="Proteomes" id="UP000887567">
    <property type="component" value="Unplaced"/>
</dbReference>
<dbReference type="OrthoDB" id="5983592at2759"/>
<dbReference type="AlphaFoldDB" id="A0A913X5D1"/>